<comment type="caution">
    <text evidence="2">The sequence shown here is derived from an EMBL/GenBank/DDBJ whole genome shotgun (WGS) entry which is preliminary data.</text>
</comment>
<feature type="region of interest" description="Disordered" evidence="1">
    <location>
        <begin position="1"/>
        <end position="42"/>
    </location>
</feature>
<dbReference type="EMBL" id="JBHFFA010000002">
    <property type="protein sequence ID" value="KAL2644569.1"/>
    <property type="molecule type" value="Genomic_DNA"/>
</dbReference>
<dbReference type="AlphaFoldDB" id="A0ABD1ZC95"/>
<protein>
    <submittedName>
        <fullName evidence="2">Uncharacterized protein</fullName>
    </submittedName>
</protein>
<feature type="region of interest" description="Disordered" evidence="1">
    <location>
        <begin position="95"/>
        <end position="137"/>
    </location>
</feature>
<keyword evidence="3" id="KW-1185">Reference proteome</keyword>
<proteinExistence type="predicted"/>
<gene>
    <name evidence="2" type="ORF">R1flu_012156</name>
</gene>
<evidence type="ECO:0000313" key="3">
    <source>
        <dbReference type="Proteomes" id="UP001605036"/>
    </source>
</evidence>
<organism evidence="2 3">
    <name type="scientific">Riccia fluitans</name>
    <dbReference type="NCBI Taxonomy" id="41844"/>
    <lineage>
        <taxon>Eukaryota</taxon>
        <taxon>Viridiplantae</taxon>
        <taxon>Streptophyta</taxon>
        <taxon>Embryophyta</taxon>
        <taxon>Marchantiophyta</taxon>
        <taxon>Marchantiopsida</taxon>
        <taxon>Marchantiidae</taxon>
        <taxon>Marchantiales</taxon>
        <taxon>Ricciaceae</taxon>
        <taxon>Riccia</taxon>
    </lineage>
</organism>
<evidence type="ECO:0000313" key="2">
    <source>
        <dbReference type="EMBL" id="KAL2644569.1"/>
    </source>
</evidence>
<name>A0ABD1ZC95_9MARC</name>
<evidence type="ECO:0000256" key="1">
    <source>
        <dbReference type="SAM" id="MobiDB-lite"/>
    </source>
</evidence>
<accession>A0ABD1ZC95</accession>
<sequence>MGFEREYDKNDFVENDNSAKETTSDSRQSRTVEGDDHENECPSWRVLENPVYTTKIKLRKIDGAPRELRITTNSLYTNRSNGLYRSRSEVGISRKKRKNWKSLQSGSSEKGGASSDGSKRLERSRSAPALRDAASSGESTSRVLRKITLSRFRSRLKESEAFRRSGVALLWEYFASTMMAFGRSLFSNTSNLTDSVDTR</sequence>
<dbReference type="Proteomes" id="UP001605036">
    <property type="component" value="Unassembled WGS sequence"/>
</dbReference>
<feature type="compositionally biased region" description="Basic and acidic residues" evidence="1">
    <location>
        <begin position="1"/>
        <end position="34"/>
    </location>
</feature>
<reference evidence="2 3" key="1">
    <citation type="submission" date="2024-09" db="EMBL/GenBank/DDBJ databases">
        <title>Chromosome-scale assembly of Riccia fluitans.</title>
        <authorList>
            <person name="Paukszto L."/>
            <person name="Sawicki J."/>
            <person name="Karawczyk K."/>
            <person name="Piernik-Szablinska J."/>
            <person name="Szczecinska M."/>
            <person name="Mazdziarz M."/>
        </authorList>
    </citation>
    <scope>NUCLEOTIDE SEQUENCE [LARGE SCALE GENOMIC DNA]</scope>
    <source>
        <strain evidence="2">Rf_01</strain>
        <tissue evidence="2">Aerial parts of the thallus</tissue>
    </source>
</reference>